<evidence type="ECO:0000313" key="2">
    <source>
        <dbReference type="EMBL" id="GAD04450.1"/>
    </source>
</evidence>
<proteinExistence type="predicted"/>
<name>S4NB37_9PORP</name>
<evidence type="ECO:0000256" key="1">
    <source>
        <dbReference type="SAM" id="MobiDB-lite"/>
    </source>
</evidence>
<feature type="region of interest" description="Disordered" evidence="1">
    <location>
        <begin position="35"/>
        <end position="73"/>
    </location>
</feature>
<dbReference type="Proteomes" id="UP000018031">
    <property type="component" value="Unassembled WGS sequence"/>
</dbReference>
<dbReference type="AlphaFoldDB" id="S4NB37"/>
<organism evidence="2 3">
    <name type="scientific">Porphyromonas crevioricanis JCM 15906</name>
    <dbReference type="NCBI Taxonomy" id="1305617"/>
    <lineage>
        <taxon>Bacteria</taxon>
        <taxon>Pseudomonadati</taxon>
        <taxon>Bacteroidota</taxon>
        <taxon>Bacteroidia</taxon>
        <taxon>Bacteroidales</taxon>
        <taxon>Porphyromonadaceae</taxon>
        <taxon>Porphyromonas</taxon>
    </lineage>
</organism>
<gene>
    <name evidence="2" type="ORF">PORCRE_134</name>
</gene>
<feature type="compositionally biased region" description="Basic and acidic residues" evidence="1">
    <location>
        <begin position="53"/>
        <end position="73"/>
    </location>
</feature>
<comment type="caution">
    <text evidence="2">The sequence shown here is derived from an EMBL/GenBank/DDBJ whole genome shotgun (WGS) entry which is preliminary data.</text>
</comment>
<evidence type="ECO:0000313" key="3">
    <source>
        <dbReference type="Proteomes" id="UP000018031"/>
    </source>
</evidence>
<accession>S4NB37</accession>
<reference evidence="2 3" key="2">
    <citation type="journal article" date="2013" name="Genome Announc.">
        <title>Draft Genome Sequences of Porphyromonas crevioricanis JCM 15906T and Porphyromonas cansulci JCM 13913T Isolated from a Canine Oral Cavity.</title>
        <authorList>
            <person name="Sakamoto M."/>
            <person name="Tanaka N."/>
            <person name="Shiwa Y."/>
            <person name="Yoshikawa H."/>
            <person name="Ohkuma M."/>
        </authorList>
    </citation>
    <scope>NUCLEOTIDE SEQUENCE [LARGE SCALE GENOMIC DNA]</scope>
    <source>
        <strain evidence="2 3">JCM 15906</strain>
    </source>
</reference>
<sequence>MNRAFWRGQISLLRKNLLSQEKNFALTGENFRSLPCQQKTAPMDIKKRAGKPTPKDRNPSIKAAQKEDKNSQG</sequence>
<reference evidence="3" key="1">
    <citation type="journal article" date="2013" name="Genome">
        <title>Draft Genome Sequences of Porphyromonas crevioricanis JCM 15906T and Porphyromonas cansulci JCM 13913T Isolated from a Canine Oral Cavity.</title>
        <authorList>
            <person name="Sakamoto M."/>
            <person name="Tanaka N."/>
            <person name="Shiwa Y."/>
            <person name="Yoshikawa H."/>
            <person name="Ohkuma M."/>
        </authorList>
    </citation>
    <scope>NUCLEOTIDE SEQUENCE [LARGE SCALE GENOMIC DNA]</scope>
    <source>
        <strain evidence="3">JCM 15906</strain>
    </source>
</reference>
<protein>
    <submittedName>
        <fullName evidence="2">Uncharacterized protein</fullName>
    </submittedName>
</protein>
<dbReference type="EMBL" id="BAOU01000005">
    <property type="protein sequence ID" value="GAD04450.1"/>
    <property type="molecule type" value="Genomic_DNA"/>
</dbReference>